<dbReference type="GO" id="GO:0006633">
    <property type="term" value="P:fatty acid biosynthetic process"/>
    <property type="evidence" value="ECO:0007669"/>
    <property type="project" value="UniProtKB-KW"/>
</dbReference>
<dbReference type="FunFam" id="2.40.460.10:FF:000001">
    <property type="entry name" value="Acetyl-CoA carboxylase 1"/>
    <property type="match status" value="1"/>
</dbReference>
<dbReference type="InterPro" id="IPR029045">
    <property type="entry name" value="ClpP/crotonase-like_dom_sf"/>
</dbReference>
<dbReference type="InterPro" id="IPR016185">
    <property type="entry name" value="PreATP-grasp_dom_sf"/>
</dbReference>
<dbReference type="FunFam" id="3.40.50.20:FF:000005">
    <property type="entry name" value="acetyl-CoA carboxylase isoform X2"/>
    <property type="match status" value="1"/>
</dbReference>
<dbReference type="InterPro" id="IPR005479">
    <property type="entry name" value="CPAse_ATP-bd"/>
</dbReference>
<dbReference type="InterPro" id="IPR011053">
    <property type="entry name" value="Single_hybrid_motif"/>
</dbReference>
<dbReference type="InterPro" id="IPR011054">
    <property type="entry name" value="Rudment_hybrid_motif"/>
</dbReference>
<feature type="domain" description="Biotin carboxylation" evidence="18">
    <location>
        <begin position="30"/>
        <end position="538"/>
    </location>
</feature>
<evidence type="ECO:0000256" key="3">
    <source>
        <dbReference type="ARBA" id="ARBA00022516"/>
    </source>
</evidence>
<dbReference type="PROSITE" id="PS00867">
    <property type="entry name" value="CPSASE_2"/>
    <property type="match status" value="1"/>
</dbReference>
<dbReference type="CDD" id="cd06850">
    <property type="entry name" value="biotinyl_domain"/>
    <property type="match status" value="1"/>
</dbReference>
<evidence type="ECO:0000256" key="15">
    <source>
        <dbReference type="SAM" id="MobiDB-lite"/>
    </source>
</evidence>
<protein>
    <submittedName>
        <fullName evidence="21">1472_t:CDS:1</fullName>
    </submittedName>
</protein>
<keyword evidence="6" id="KW-0276">Fatty acid metabolism</keyword>
<evidence type="ECO:0000256" key="8">
    <source>
        <dbReference type="ARBA" id="ARBA00023098"/>
    </source>
</evidence>
<dbReference type="PROSITE" id="PS00866">
    <property type="entry name" value="CPSASE_1"/>
    <property type="match status" value="1"/>
</dbReference>
<evidence type="ECO:0000256" key="14">
    <source>
        <dbReference type="PROSITE-ProRule" id="PRU00409"/>
    </source>
</evidence>
<keyword evidence="4" id="KW-0436">Ligase</keyword>
<dbReference type="Pfam" id="PF00364">
    <property type="entry name" value="Biotin_lipoyl"/>
    <property type="match status" value="1"/>
</dbReference>
<dbReference type="Gene3D" id="2.40.50.100">
    <property type="match status" value="1"/>
</dbReference>
<comment type="caution">
    <text evidence="21">The sequence shown here is derived from an EMBL/GenBank/DDBJ whole genome shotgun (WGS) entry which is preliminary data.</text>
</comment>
<evidence type="ECO:0000259" key="18">
    <source>
        <dbReference type="PROSITE" id="PS50979"/>
    </source>
</evidence>
<evidence type="ECO:0000256" key="7">
    <source>
        <dbReference type="ARBA" id="ARBA00022840"/>
    </source>
</evidence>
<evidence type="ECO:0000259" key="16">
    <source>
        <dbReference type="PROSITE" id="PS50968"/>
    </source>
</evidence>
<dbReference type="Gene3D" id="3.40.50.20">
    <property type="match status" value="1"/>
</dbReference>
<dbReference type="InterPro" id="IPR049076">
    <property type="entry name" value="ACCA"/>
</dbReference>
<dbReference type="EMBL" id="CAJVPS010000163">
    <property type="protein sequence ID" value="CAG8459613.1"/>
    <property type="molecule type" value="Genomic_DNA"/>
</dbReference>
<evidence type="ECO:0000256" key="2">
    <source>
        <dbReference type="ARBA" id="ARBA00004956"/>
    </source>
</evidence>
<evidence type="ECO:0000256" key="10">
    <source>
        <dbReference type="ARBA" id="ARBA00023267"/>
    </source>
</evidence>
<sequence>MDQFIGGNNLKSSPRGIVRDFVEKHQGHTVITKILIANNGIAAVKEIRSIRKWAYETFGDERVIQFTVMATPEDLKVNAEYIRMADQYIEVPGGSNNNNYANVALIVDVAERTGVHAVWAGWGHASENPRLPESLANSKNKIVFIGPPGSAMRSLGDKISSTIVAQSANVPTMEWSGTGINQTEKNQHGHVVVPDDVYKQACIKDAEDGLKKAFKIGFPVMIKASEGGGGKGIRKVENPEHFRQAFGQVQGEVPGSPIFIMKLAGNARHLEVQLLADQYGNAISLFGRDCSVQRRHQKIIEEAPVTIAKNETFEAMEKSAVRLAKLVGYVSAGTVEYLYSHEKEFFCFLELNPRLQVEHPTTEMVSGVNLPAAQLQIAMGIPLHRIRDIRVLFGVEPNSTSEIDFDFSNPQSLQTQRKPAPRGHVIAVRITAENPDAGFKPSSGMMHELNFRSSTNVWGYFSVNSAGGLHEFADSQFGHIFAYGENRQQSRKNMVVALKELSIRGDFRTTVEYLIKLLETQAFEENTITTGWLDMLISDDNLTAERPEKMLAVICGAVTKAYTASANSINEYKRFLEKGLIPNKNILQTVFAIDFIYEGVRYKFTATRSSPHSFTLYLNGSKTLVSVRALTDGGLLVLLDGKSHTCYFREEVQGTRLMVDSKTCLLEQENDPTQLRSPSPGKLVRFLVESGDHINGGEAYAEIEVMKMYMPLIATEDGIVQFIKQPNSSLEAGDIIGILTLDDPSRVRHAQPFEGQLPPMGPPVIIGDKPHQRFWEVTQILECILAGYDNQALLYSSVKELIELLRNPELPYYEFDDILSTLSGRIPLKLDTSLHEHVRKFQENKLEFPAKQLKEIISDYTRDFVNSADVISFTATISPLIEVVDRYILGLKYHEWMEISRFLNMFHEVEVLFAKSKKREEDVVLTLREKFKDDIDKTIALILSHSKLGAKNNLILNLLEQVELSNMGQTLDKFFSPVLKKLTELDGRMTSKVALKARELLIHCHLPSYEERMAQMEQILKSAVIESHYGEDEYDYHTPSYDSLKELIDTRFAVFDVLPNFFYYDDNWIRLAALEVYARRAYRAYQVLDIEYYTDQVPFMISWKFTLHTTTPSTPTNTTASTSNFNYDFNFNMKRVGSVSDMSYMIPCTESEPIRVGAMMSCVSDEEIVANLPRILEKFPKLNRTHTNNNTIKNSNDDDGEVSEGSGDINNVLNIVLRLEDPFEDEALKQKLESIIQKNSVKFRECRIRRVTIILFRNRQYPGYFTFRESTGFTEDPTIRHIEPAMAYQLELSRLSNFDIKPCFTSNRQIHIYYAVGKENPSDCRFFIRALVRPGRIRSSVRTADYLISESDRLLNEILDALEIVSSQHKNSDCNHLFLNFIPTFVLQYQEVEDALAGFIDRHGKRLWRLRVTGAEVHFKVEDPKRVGYYPLRVIINNVSGYVLKVESYQEVKSERDIWILKSMGAPGSMHLQPISTPYATKEWLQPRRYKAHLLGTTYVYDFPELFRQALLSQWTRAVGTNRQQKISAAFHNNDRLQQQQQELKIPTTLLEAKELLLDEKDELQEVDRAPGTNNCGMVAWIFTLYTPEYPNGRQIIVIANDITYQIGSFGPAEDFFFYKASEMARRLGIPRIYLSANSGARIGLAEEIINHFKVAWVNKENPTKGVKYLYIDPKTYKQLSKQESVITEKIEEEGEIRYKLTDIIGVQDGLGVECLKGSGLIAGATSRAYEDIFTITLVTCRSVGIGAYLVRLGQRTIQNEGQPIILTGAPALNKVLGREVYTSNLQLGGTQIMYKNGVSHLTAQNDLEGVSKIIQWLSFIPAQRGSPVPIVLNSADHWDREIDYLPPKGSYDPRWFIAGKYEIEGDEDSWLSGFFDRGSFVETLGGWAKTVACILTDYQLTNRFSFIIARLGGVPMGVIAVETRSVEHIVPADPANIDSREEVMNEAGQVWYPNSAYKTAQAINDFNKGEELPLIIFANWRGFSGGQRDMFNEVLKYGSYIVDALSNYKQPVFIYIIHNGELRGGAWVVLDPTINQDYMEMYADEKSRAGVLEPEGIVEIKFRRTLLLSTMERLDDTYCQLKRSVNDSANLTDLERQEIKTRLDSREQELLPIYSQIALQFAELHDTPGRMKAKGVIRKSLDFRQSRRFFYWRVRRRLHEEYMFRLLAEANPLLSRDEMRQLLIEWFYKDVSEQDCAWDWEEDDEQIVKWFEKLTARGSSNSNIVKNKASEITTVDSSLKEDKEEKTEITTTNTKLAISSSITSTLLELRLEELRKKRIKQNIIEMSRTNQSAVLEGVVEAMFEDLSMEERKQLLSNLTQTINLRPSDSDASSSSSSSTQKMKNNEK</sequence>
<keyword evidence="3" id="KW-0444">Lipid biosynthesis</keyword>
<evidence type="ECO:0000259" key="20">
    <source>
        <dbReference type="PROSITE" id="PS50989"/>
    </source>
</evidence>
<dbReference type="Proteomes" id="UP000789508">
    <property type="component" value="Unassembled WGS sequence"/>
</dbReference>
<dbReference type="InterPro" id="IPR013537">
    <property type="entry name" value="AcCoA_COase_cen"/>
</dbReference>
<keyword evidence="10" id="KW-0092">Biotin</keyword>
<dbReference type="InterPro" id="IPR011763">
    <property type="entry name" value="COA_CT_C"/>
</dbReference>
<dbReference type="PROSITE" id="PS50968">
    <property type="entry name" value="BIOTINYL_LIPOYL"/>
    <property type="match status" value="1"/>
</dbReference>
<feature type="domain" description="Lipoyl-binding" evidence="16">
    <location>
        <begin position="666"/>
        <end position="740"/>
    </location>
</feature>
<name>A0A9N8VR90_9GLOM</name>
<comment type="cofactor">
    <cofactor evidence="1">
        <name>biotin</name>
        <dbReference type="ChEBI" id="CHEBI:57586"/>
    </cofactor>
</comment>
<evidence type="ECO:0000313" key="22">
    <source>
        <dbReference type="Proteomes" id="UP000789508"/>
    </source>
</evidence>
<evidence type="ECO:0000259" key="17">
    <source>
        <dbReference type="PROSITE" id="PS50975"/>
    </source>
</evidence>
<dbReference type="FunFam" id="3.30.470.20:FF:000005">
    <property type="entry name" value="Acetyl-CoA carboxylase 1"/>
    <property type="match status" value="1"/>
</dbReference>
<keyword evidence="7 14" id="KW-0067">ATP-binding</keyword>
<dbReference type="SUPFAM" id="SSF51230">
    <property type="entry name" value="Single hybrid motif"/>
    <property type="match status" value="1"/>
</dbReference>
<feature type="region of interest" description="Disordered" evidence="15">
    <location>
        <begin position="2324"/>
        <end position="2348"/>
    </location>
</feature>
<keyword evidence="5 14" id="KW-0547">Nucleotide-binding</keyword>
<dbReference type="SUPFAM" id="SSF51246">
    <property type="entry name" value="Rudiment single hybrid motif"/>
    <property type="match status" value="1"/>
</dbReference>
<dbReference type="PROSITE" id="PS50975">
    <property type="entry name" value="ATP_GRASP"/>
    <property type="match status" value="1"/>
</dbReference>
<dbReference type="Pfam" id="PF02786">
    <property type="entry name" value="CPSase_L_D2"/>
    <property type="match status" value="1"/>
</dbReference>
<dbReference type="GO" id="GO:0003989">
    <property type="term" value="F:acetyl-CoA carboxylase activity"/>
    <property type="evidence" value="ECO:0007669"/>
    <property type="project" value="UniProtKB-EC"/>
</dbReference>
<dbReference type="PROSITE" id="PS50989">
    <property type="entry name" value="COA_CT_CTER"/>
    <property type="match status" value="1"/>
</dbReference>
<accession>A0A9N8VR90</accession>
<dbReference type="GO" id="GO:0046872">
    <property type="term" value="F:metal ion binding"/>
    <property type="evidence" value="ECO:0007669"/>
    <property type="project" value="InterPro"/>
</dbReference>
<dbReference type="Pfam" id="PF01039">
    <property type="entry name" value="Carboxyl_trans"/>
    <property type="match status" value="1"/>
</dbReference>
<comment type="pathway">
    <text evidence="2">Lipid metabolism; malonyl-CoA biosynthesis; malonyl-CoA from acetyl-CoA: step 1/1.</text>
</comment>
<dbReference type="InterPro" id="IPR034733">
    <property type="entry name" value="AcCoA_carboxyl_beta"/>
</dbReference>
<dbReference type="InterPro" id="IPR005482">
    <property type="entry name" value="Biotin_COase_C"/>
</dbReference>
<keyword evidence="8" id="KW-0443">Lipid metabolism</keyword>
<dbReference type="PROSITE" id="PS50979">
    <property type="entry name" value="BC"/>
    <property type="match status" value="1"/>
</dbReference>
<evidence type="ECO:0000256" key="5">
    <source>
        <dbReference type="ARBA" id="ARBA00022741"/>
    </source>
</evidence>
<dbReference type="OrthoDB" id="14612at2759"/>
<evidence type="ECO:0000256" key="4">
    <source>
        <dbReference type="ARBA" id="ARBA00022598"/>
    </source>
</evidence>
<comment type="catalytic activity">
    <reaction evidence="13">
        <text>N(6)-biotinyl-L-lysyl-[protein] + hydrogencarbonate + ATP = N(6)-carboxybiotinyl-L-lysyl-[protein] + ADP + phosphate + H(+)</text>
        <dbReference type="Rhea" id="RHEA:13501"/>
        <dbReference type="Rhea" id="RHEA-COMP:10505"/>
        <dbReference type="Rhea" id="RHEA-COMP:10506"/>
        <dbReference type="ChEBI" id="CHEBI:15378"/>
        <dbReference type="ChEBI" id="CHEBI:17544"/>
        <dbReference type="ChEBI" id="CHEBI:30616"/>
        <dbReference type="ChEBI" id="CHEBI:43474"/>
        <dbReference type="ChEBI" id="CHEBI:83144"/>
        <dbReference type="ChEBI" id="CHEBI:83145"/>
        <dbReference type="ChEBI" id="CHEBI:456216"/>
        <dbReference type="EC" id="6.3.4.14"/>
    </reaction>
</comment>
<dbReference type="InterPro" id="IPR011762">
    <property type="entry name" value="COA_CT_N"/>
</dbReference>
<dbReference type="Pfam" id="PF02785">
    <property type="entry name" value="Biotin_carb_C"/>
    <property type="match status" value="1"/>
</dbReference>
<dbReference type="InterPro" id="IPR005481">
    <property type="entry name" value="BC-like_N"/>
</dbReference>
<evidence type="ECO:0000256" key="1">
    <source>
        <dbReference type="ARBA" id="ARBA00001953"/>
    </source>
</evidence>
<dbReference type="Gene3D" id="3.90.1770.10">
    <property type="entry name" value="PreATP-grasp domain"/>
    <property type="match status" value="1"/>
</dbReference>
<evidence type="ECO:0000256" key="6">
    <source>
        <dbReference type="ARBA" id="ARBA00022832"/>
    </source>
</evidence>
<reference evidence="21" key="1">
    <citation type="submission" date="2021-06" db="EMBL/GenBank/DDBJ databases">
        <authorList>
            <person name="Kallberg Y."/>
            <person name="Tangrot J."/>
            <person name="Rosling A."/>
        </authorList>
    </citation>
    <scope>NUCLEOTIDE SEQUENCE</scope>
    <source>
        <strain evidence="21">FL130A</strain>
    </source>
</reference>
<dbReference type="Gene3D" id="3.30.470.20">
    <property type="entry name" value="ATP-grasp fold, B domain"/>
    <property type="match status" value="1"/>
</dbReference>
<keyword evidence="22" id="KW-1185">Reference proteome</keyword>
<dbReference type="PROSITE" id="PS50980">
    <property type="entry name" value="COA_CT_NTER"/>
    <property type="match status" value="1"/>
</dbReference>
<dbReference type="SUPFAM" id="SSF52440">
    <property type="entry name" value="PreATP-grasp domain"/>
    <property type="match status" value="1"/>
</dbReference>
<dbReference type="SMART" id="SM00878">
    <property type="entry name" value="Biotin_carb_C"/>
    <property type="match status" value="1"/>
</dbReference>
<dbReference type="InterPro" id="IPR013815">
    <property type="entry name" value="ATP_grasp_subdomain_1"/>
</dbReference>
<dbReference type="InterPro" id="IPR011761">
    <property type="entry name" value="ATP-grasp"/>
</dbReference>
<dbReference type="SUPFAM" id="SSF52096">
    <property type="entry name" value="ClpP/crotonase"/>
    <property type="match status" value="2"/>
</dbReference>
<dbReference type="SUPFAM" id="SSF56059">
    <property type="entry name" value="Glutathione synthetase ATP-binding domain-like"/>
    <property type="match status" value="1"/>
</dbReference>
<gene>
    <name evidence="21" type="ORF">ALEPTO_LOCUS1466</name>
</gene>
<dbReference type="GO" id="GO:0004075">
    <property type="term" value="F:biotin carboxylase activity"/>
    <property type="evidence" value="ECO:0007669"/>
    <property type="project" value="UniProtKB-EC"/>
</dbReference>
<feature type="domain" description="CoA carboxyltransferase C-terminal" evidence="20">
    <location>
        <begin position="1838"/>
        <end position="2170"/>
    </location>
</feature>
<dbReference type="Pfam" id="PF00289">
    <property type="entry name" value="Biotin_carb_N"/>
    <property type="match status" value="1"/>
</dbReference>
<dbReference type="InterPro" id="IPR001882">
    <property type="entry name" value="Biotin_BS"/>
</dbReference>
<organism evidence="21 22">
    <name type="scientific">Ambispora leptoticha</name>
    <dbReference type="NCBI Taxonomy" id="144679"/>
    <lineage>
        <taxon>Eukaryota</taxon>
        <taxon>Fungi</taxon>
        <taxon>Fungi incertae sedis</taxon>
        <taxon>Mucoromycota</taxon>
        <taxon>Glomeromycotina</taxon>
        <taxon>Glomeromycetes</taxon>
        <taxon>Archaeosporales</taxon>
        <taxon>Ambisporaceae</taxon>
        <taxon>Ambispora</taxon>
    </lineage>
</organism>
<evidence type="ECO:0000256" key="12">
    <source>
        <dbReference type="ARBA" id="ARBA00048065"/>
    </source>
</evidence>
<evidence type="ECO:0000259" key="19">
    <source>
        <dbReference type="PROSITE" id="PS50980"/>
    </source>
</evidence>
<dbReference type="FunFam" id="3.90.226.10:FF:000010">
    <property type="entry name" value="acetyl-CoA carboxylase isoform X2"/>
    <property type="match status" value="1"/>
</dbReference>
<dbReference type="FunFam" id="2.40.50.100:FF:000005">
    <property type="entry name" value="Acetyl-CoA carboxylase 1"/>
    <property type="match status" value="1"/>
</dbReference>
<dbReference type="Gene3D" id="3.90.226.10">
    <property type="entry name" value="2-enoyl-CoA Hydratase, Chain A, domain 1"/>
    <property type="match status" value="2"/>
</dbReference>
<evidence type="ECO:0000256" key="9">
    <source>
        <dbReference type="ARBA" id="ARBA00023160"/>
    </source>
</evidence>
<dbReference type="PANTHER" id="PTHR45728:SF3">
    <property type="entry name" value="ACETYL-COA CARBOXYLASE"/>
    <property type="match status" value="1"/>
</dbReference>
<dbReference type="Pfam" id="PF08326">
    <property type="entry name" value="ACC_central"/>
    <property type="match status" value="1"/>
</dbReference>
<dbReference type="InterPro" id="IPR000089">
    <property type="entry name" value="Biotin_lipoyl"/>
</dbReference>
<comment type="catalytic activity">
    <reaction evidence="12">
        <text>hydrogencarbonate + acetyl-CoA + ATP = malonyl-CoA + ADP + phosphate + H(+)</text>
        <dbReference type="Rhea" id="RHEA:11308"/>
        <dbReference type="ChEBI" id="CHEBI:15378"/>
        <dbReference type="ChEBI" id="CHEBI:17544"/>
        <dbReference type="ChEBI" id="CHEBI:30616"/>
        <dbReference type="ChEBI" id="CHEBI:43474"/>
        <dbReference type="ChEBI" id="CHEBI:57288"/>
        <dbReference type="ChEBI" id="CHEBI:57384"/>
        <dbReference type="ChEBI" id="CHEBI:456216"/>
        <dbReference type="EC" id="6.4.1.2"/>
    </reaction>
</comment>
<evidence type="ECO:0000313" key="21">
    <source>
        <dbReference type="EMBL" id="CAG8459613.1"/>
    </source>
</evidence>
<dbReference type="Pfam" id="PF21385">
    <property type="entry name" value="ACCA_BT"/>
    <property type="match status" value="1"/>
</dbReference>
<feature type="domain" description="CoA carboxyltransferase N-terminal" evidence="19">
    <location>
        <begin position="1478"/>
        <end position="1833"/>
    </location>
</feature>
<proteinExistence type="predicted"/>
<dbReference type="FunFam" id="3.30.1490.20:FF:000003">
    <property type="entry name" value="acetyl-CoA carboxylase isoform X1"/>
    <property type="match status" value="1"/>
</dbReference>
<feature type="domain" description="ATP-grasp" evidence="17">
    <location>
        <begin position="185"/>
        <end position="379"/>
    </location>
</feature>
<evidence type="ECO:0000256" key="13">
    <source>
        <dbReference type="ARBA" id="ARBA00048600"/>
    </source>
</evidence>
<dbReference type="GO" id="GO:0005524">
    <property type="term" value="F:ATP binding"/>
    <property type="evidence" value="ECO:0007669"/>
    <property type="project" value="UniProtKB-UniRule"/>
</dbReference>
<feature type="compositionally biased region" description="Low complexity" evidence="15">
    <location>
        <begin position="2330"/>
        <end position="2339"/>
    </location>
</feature>
<dbReference type="Gene3D" id="2.40.460.10">
    <property type="entry name" value="Biotin dependent carboxylase carboxyltransferase"/>
    <property type="match status" value="1"/>
</dbReference>
<keyword evidence="9" id="KW-0275">Fatty acid biosynthesis</keyword>
<dbReference type="InterPro" id="IPR049074">
    <property type="entry name" value="ACCA_BT"/>
</dbReference>
<dbReference type="Gene3D" id="3.30.1490.20">
    <property type="entry name" value="ATP-grasp fold, A domain"/>
    <property type="match status" value="1"/>
</dbReference>
<dbReference type="PROSITE" id="PS00188">
    <property type="entry name" value="BIOTIN"/>
    <property type="match status" value="1"/>
</dbReference>
<dbReference type="PANTHER" id="PTHR45728">
    <property type="entry name" value="ACETYL-COA CARBOXYLASE, ISOFORM A"/>
    <property type="match status" value="1"/>
</dbReference>
<evidence type="ECO:0000256" key="11">
    <source>
        <dbReference type="ARBA" id="ARBA00023268"/>
    </source>
</evidence>
<dbReference type="InterPro" id="IPR011764">
    <property type="entry name" value="Biotin_carboxylation_dom"/>
</dbReference>
<keyword evidence="11" id="KW-0511">Multifunctional enzyme</keyword>
<dbReference type="GO" id="GO:0005739">
    <property type="term" value="C:mitochondrion"/>
    <property type="evidence" value="ECO:0007669"/>
    <property type="project" value="TreeGrafter"/>
</dbReference>